<organism evidence="7 8">
    <name type="scientific">Flavobacterium sufflavum</name>
    <dbReference type="NCBI Taxonomy" id="1921138"/>
    <lineage>
        <taxon>Bacteria</taxon>
        <taxon>Pseudomonadati</taxon>
        <taxon>Bacteroidota</taxon>
        <taxon>Flavobacteriia</taxon>
        <taxon>Flavobacteriales</taxon>
        <taxon>Flavobacteriaceae</taxon>
        <taxon>Flavobacterium</taxon>
    </lineage>
</organism>
<dbReference type="PROSITE" id="PS00502">
    <property type="entry name" value="POLYGALACTURONASE"/>
    <property type="match status" value="1"/>
</dbReference>
<dbReference type="InterPro" id="IPR024535">
    <property type="entry name" value="RHGA/B-epi-like_pectate_lyase"/>
</dbReference>
<dbReference type="SMART" id="SM00710">
    <property type="entry name" value="PbH1"/>
    <property type="match status" value="5"/>
</dbReference>
<dbReference type="SUPFAM" id="SSF51126">
    <property type="entry name" value="Pectin lyase-like"/>
    <property type="match status" value="1"/>
</dbReference>
<dbReference type="InterPro" id="IPR012334">
    <property type="entry name" value="Pectin_lyas_fold"/>
</dbReference>
<dbReference type="OrthoDB" id="9795222at2"/>
<dbReference type="InterPro" id="IPR006626">
    <property type="entry name" value="PbH1"/>
</dbReference>
<feature type="signal peptide" evidence="5">
    <location>
        <begin position="1"/>
        <end position="27"/>
    </location>
</feature>
<comment type="caution">
    <text evidence="7">The sequence shown here is derived from an EMBL/GenBank/DDBJ whole genome shotgun (WGS) entry which is preliminary data.</text>
</comment>
<dbReference type="InterPro" id="IPR051801">
    <property type="entry name" value="GH28_Enzymes"/>
</dbReference>
<dbReference type="InterPro" id="IPR011050">
    <property type="entry name" value="Pectin_lyase_fold/virulence"/>
</dbReference>
<dbReference type="GO" id="GO:0005975">
    <property type="term" value="P:carbohydrate metabolic process"/>
    <property type="evidence" value="ECO:0007669"/>
    <property type="project" value="InterPro"/>
</dbReference>
<dbReference type="PANTHER" id="PTHR31339">
    <property type="entry name" value="PECTIN LYASE-RELATED"/>
    <property type="match status" value="1"/>
</dbReference>
<sequence length="478" mass="53260">MNLKKLFTVKLPLLALAVLLLALTAKEEPKVWTSSSQPLKEMEQIRKLIIAPKFKNQEFNIIDFGAKADGVTMNTEAFKKAIEACNAAGGGKVVVPSGNFLTGPIYLKSNVNLHLKVGSTILFSQNPKDYPIVLTRWEGMDCMNYSPQIYAYNEKNIAITGSGTINGNADKKHWWPWKGRKQYGWKEGIPNQLLARDSLHLMMKKNVDPRKRVFGEGHYLRPYMIQPYNCKNLLISGVTLIDSPMWFLSPVMCENITIEKVRIDSEGPNTDGCDPDACKNVLIKDCYLNTGDDCIAIKSGRDEDGRGNKKPAENHIIEGCEMKNGHGGIVIGSEIAGGAKNIYAINCKMDSKNLDRVLRVKTSSSRGGIIENIFLKDISVGSYGESAIHFNMFYENPGNFMPVIRNIWIENMNVEKGGEYAVFVDAYAESPVTNLKIVNCNFKGVKKSFKVNHVKNMELQNVTINGQLAKFSDASKTK</sequence>
<accession>A0A437KLP0</accession>
<dbReference type="Proteomes" id="UP000285211">
    <property type="component" value="Unassembled WGS sequence"/>
</dbReference>
<feature type="chain" id="PRO_5019367324" evidence="5">
    <location>
        <begin position="28"/>
        <end position="478"/>
    </location>
</feature>
<dbReference type="GO" id="GO:0004650">
    <property type="term" value="F:polygalacturonase activity"/>
    <property type="evidence" value="ECO:0007669"/>
    <property type="project" value="InterPro"/>
</dbReference>
<dbReference type="AlphaFoldDB" id="A0A437KLP0"/>
<dbReference type="InterPro" id="IPR000743">
    <property type="entry name" value="Glyco_hydro_28"/>
</dbReference>
<dbReference type="Pfam" id="PF12708">
    <property type="entry name" value="Pect-lyase_RHGA_epim"/>
    <property type="match status" value="1"/>
</dbReference>
<feature type="domain" description="Rhamnogalacturonase A/B/Epimerase-like pectate lyase" evidence="6">
    <location>
        <begin position="59"/>
        <end position="113"/>
    </location>
</feature>
<evidence type="ECO:0000313" key="7">
    <source>
        <dbReference type="EMBL" id="RVT72001.1"/>
    </source>
</evidence>
<keyword evidence="8" id="KW-1185">Reference proteome</keyword>
<gene>
    <name evidence="7" type="ORF">EOD40_16435</name>
</gene>
<evidence type="ECO:0000256" key="3">
    <source>
        <dbReference type="ARBA" id="ARBA00023295"/>
    </source>
</evidence>
<dbReference type="EMBL" id="SACJ01000014">
    <property type="protein sequence ID" value="RVT72001.1"/>
    <property type="molecule type" value="Genomic_DNA"/>
</dbReference>
<name>A0A437KLP0_9FLAO</name>
<keyword evidence="2 4" id="KW-0378">Hydrolase</keyword>
<keyword evidence="5" id="KW-0732">Signal</keyword>
<dbReference type="RefSeq" id="WP_128197388.1">
    <property type="nucleotide sequence ID" value="NZ_SACJ01000014.1"/>
</dbReference>
<dbReference type="PANTHER" id="PTHR31339:SF9">
    <property type="entry name" value="PLASMIN AND FIBRONECTIN-BINDING PROTEIN A"/>
    <property type="match status" value="1"/>
</dbReference>
<evidence type="ECO:0000256" key="5">
    <source>
        <dbReference type="SAM" id="SignalP"/>
    </source>
</evidence>
<evidence type="ECO:0000259" key="6">
    <source>
        <dbReference type="Pfam" id="PF12708"/>
    </source>
</evidence>
<reference evidence="7 8" key="1">
    <citation type="submission" date="2019-01" db="EMBL/GenBank/DDBJ databases">
        <authorList>
            <person name="Chen W.-M."/>
        </authorList>
    </citation>
    <scope>NUCLEOTIDE SEQUENCE [LARGE SCALE GENOMIC DNA]</scope>
    <source>
        <strain evidence="7 8">BBQ-12</strain>
    </source>
</reference>
<keyword evidence="3 4" id="KW-0326">Glycosidase</keyword>
<comment type="similarity">
    <text evidence="1 4">Belongs to the glycosyl hydrolase 28 family.</text>
</comment>
<evidence type="ECO:0000256" key="2">
    <source>
        <dbReference type="ARBA" id="ARBA00022801"/>
    </source>
</evidence>
<dbReference type="Gene3D" id="2.160.20.10">
    <property type="entry name" value="Single-stranded right-handed beta-helix, Pectin lyase-like"/>
    <property type="match status" value="1"/>
</dbReference>
<protein>
    <submittedName>
        <fullName evidence="7">Glycoside hydrolase family 28 protein</fullName>
    </submittedName>
</protein>
<evidence type="ECO:0000313" key="8">
    <source>
        <dbReference type="Proteomes" id="UP000285211"/>
    </source>
</evidence>
<dbReference type="Pfam" id="PF00295">
    <property type="entry name" value="Glyco_hydro_28"/>
    <property type="match status" value="1"/>
</dbReference>
<evidence type="ECO:0000256" key="4">
    <source>
        <dbReference type="RuleBase" id="RU361169"/>
    </source>
</evidence>
<proteinExistence type="inferred from homology"/>
<evidence type="ECO:0000256" key="1">
    <source>
        <dbReference type="ARBA" id="ARBA00008834"/>
    </source>
</evidence>